<dbReference type="EMBL" id="CP031968">
    <property type="protein sequence ID" value="AXT46598.1"/>
    <property type="molecule type" value="Genomic_DNA"/>
</dbReference>
<sequence length="114" mass="12862">MSYREIKEMLDQQLDKQFDADTKFSSDALVAYLRYIADQVEMKQIMSTCSIIQVKELPISSRLKSTLITNGVVEIDDVIKNVKATSTLRIRGVGEKGLVELKEALYSQCGIKVE</sequence>
<dbReference type="Proteomes" id="UP000259465">
    <property type="component" value="Chromosome"/>
</dbReference>
<protein>
    <recommendedName>
        <fullName evidence="3">RNA polymerase alpha subunit C-terminal domain-containing protein</fullName>
    </recommendedName>
</protein>
<reference evidence="1 2" key="1">
    <citation type="submission" date="2018-08" db="EMBL/GenBank/DDBJ databases">
        <title>Complete genome sequence of JP2-74.</title>
        <authorList>
            <person name="Wu L."/>
        </authorList>
    </citation>
    <scope>NUCLEOTIDE SEQUENCE [LARGE SCALE GENOMIC DNA]</scope>
    <source>
        <strain evidence="1 2">JP2-74</strain>
    </source>
</reference>
<evidence type="ECO:0000313" key="1">
    <source>
        <dbReference type="EMBL" id="AXT46598.1"/>
    </source>
</evidence>
<name>A0AAD0W9B5_9NEIS</name>
<keyword evidence="2" id="KW-1185">Reference proteome</keyword>
<organism evidence="1 2">
    <name type="scientific">Chromobacterium rhizoryzae</name>
    <dbReference type="NCBI Taxonomy" id="1778675"/>
    <lineage>
        <taxon>Bacteria</taxon>
        <taxon>Pseudomonadati</taxon>
        <taxon>Pseudomonadota</taxon>
        <taxon>Betaproteobacteria</taxon>
        <taxon>Neisseriales</taxon>
        <taxon>Chromobacteriaceae</taxon>
        <taxon>Chromobacterium</taxon>
    </lineage>
</organism>
<dbReference type="AlphaFoldDB" id="A0AAD0W9B5"/>
<evidence type="ECO:0000313" key="2">
    <source>
        <dbReference type="Proteomes" id="UP000259465"/>
    </source>
</evidence>
<accession>A0AAD0W9B5</accession>
<proteinExistence type="predicted"/>
<dbReference type="Gene3D" id="1.10.150.20">
    <property type="entry name" value="5' to 3' exonuclease, C-terminal subdomain"/>
    <property type="match status" value="1"/>
</dbReference>
<dbReference type="KEGG" id="crz:D1345_10535"/>
<gene>
    <name evidence="1" type="ORF">D1345_10535</name>
</gene>
<evidence type="ECO:0008006" key="3">
    <source>
        <dbReference type="Google" id="ProtNLM"/>
    </source>
</evidence>
<dbReference type="RefSeq" id="WP_019100043.1">
    <property type="nucleotide sequence ID" value="NZ_CP031968.1"/>
</dbReference>